<dbReference type="InterPro" id="IPR000731">
    <property type="entry name" value="SSD"/>
</dbReference>
<organism evidence="9 10">
    <name type="scientific">Catenulispora subtropica</name>
    <dbReference type="NCBI Taxonomy" id="450798"/>
    <lineage>
        <taxon>Bacteria</taxon>
        <taxon>Bacillati</taxon>
        <taxon>Actinomycetota</taxon>
        <taxon>Actinomycetes</taxon>
        <taxon>Catenulisporales</taxon>
        <taxon>Catenulisporaceae</taxon>
        <taxon>Catenulispora</taxon>
    </lineage>
</organism>
<dbReference type="EMBL" id="BAAAQM010000008">
    <property type="protein sequence ID" value="GAA1962692.1"/>
    <property type="molecule type" value="Genomic_DNA"/>
</dbReference>
<keyword evidence="4 7" id="KW-0812">Transmembrane</keyword>
<feature type="transmembrane region" description="Helical" evidence="7">
    <location>
        <begin position="532"/>
        <end position="550"/>
    </location>
</feature>
<keyword evidence="5 7" id="KW-1133">Transmembrane helix</keyword>
<evidence type="ECO:0000256" key="3">
    <source>
        <dbReference type="ARBA" id="ARBA00022475"/>
    </source>
</evidence>
<name>A0ABP5CF27_9ACTN</name>
<dbReference type="Proteomes" id="UP001499854">
    <property type="component" value="Unassembled WGS sequence"/>
</dbReference>
<gene>
    <name evidence="9" type="ORF">GCM10009838_19540</name>
</gene>
<feature type="transmembrane region" description="Helical" evidence="7">
    <location>
        <begin position="618"/>
        <end position="645"/>
    </location>
</feature>
<feature type="transmembrane region" description="Helical" evidence="7">
    <location>
        <begin position="184"/>
        <end position="202"/>
    </location>
</feature>
<evidence type="ECO:0000259" key="8">
    <source>
        <dbReference type="PROSITE" id="PS50156"/>
    </source>
</evidence>
<keyword evidence="6 7" id="KW-0472">Membrane</keyword>
<feature type="transmembrane region" description="Helical" evidence="7">
    <location>
        <begin position="282"/>
        <end position="301"/>
    </location>
</feature>
<feature type="transmembrane region" description="Helical" evidence="7">
    <location>
        <begin position="352"/>
        <end position="377"/>
    </location>
</feature>
<evidence type="ECO:0000256" key="5">
    <source>
        <dbReference type="ARBA" id="ARBA00022989"/>
    </source>
</evidence>
<feature type="transmembrane region" description="Helical" evidence="7">
    <location>
        <begin position="651"/>
        <end position="674"/>
    </location>
</feature>
<feature type="transmembrane region" description="Helical" evidence="7">
    <location>
        <begin position="233"/>
        <end position="252"/>
    </location>
</feature>
<dbReference type="PANTHER" id="PTHR33406">
    <property type="entry name" value="MEMBRANE PROTEIN MJ1562-RELATED"/>
    <property type="match status" value="1"/>
</dbReference>
<accession>A0ABP5CF27</accession>
<evidence type="ECO:0000313" key="10">
    <source>
        <dbReference type="Proteomes" id="UP001499854"/>
    </source>
</evidence>
<evidence type="ECO:0000256" key="1">
    <source>
        <dbReference type="ARBA" id="ARBA00004651"/>
    </source>
</evidence>
<comment type="caution">
    <text evidence="9">The sequence shown here is derived from an EMBL/GenBank/DDBJ whole genome shotgun (WGS) entry which is preliminary data.</text>
</comment>
<evidence type="ECO:0000256" key="7">
    <source>
        <dbReference type="SAM" id="Phobius"/>
    </source>
</evidence>
<evidence type="ECO:0000256" key="6">
    <source>
        <dbReference type="ARBA" id="ARBA00023136"/>
    </source>
</evidence>
<protein>
    <submittedName>
        <fullName evidence="9">MMPL family transporter</fullName>
    </submittedName>
</protein>
<dbReference type="PROSITE" id="PS50156">
    <property type="entry name" value="SSD"/>
    <property type="match status" value="1"/>
</dbReference>
<proteinExistence type="inferred from homology"/>
<feature type="domain" description="SSD" evidence="8">
    <location>
        <begin position="218"/>
        <end position="332"/>
    </location>
</feature>
<dbReference type="PANTHER" id="PTHR33406:SF11">
    <property type="entry name" value="MEMBRANE PROTEIN SCO6666-RELATED"/>
    <property type="match status" value="1"/>
</dbReference>
<dbReference type="InterPro" id="IPR050545">
    <property type="entry name" value="Mycobact_MmpL"/>
</dbReference>
<sequence>MLRRAAELAIRRPRTVVAVWLVVLAVGMGIGGAVFGKLGGLGAAVPGSESRVTADRVDNLDPRPDTIGAMVTATAAGRTIAGDAGLRGRITAAVADLRGIPGVTQVPDPYQTPGMTGDGQAIAVTVTFAGGLGSDAEDKALDAAQTRLRAIGTPDFQVRVSGGPLLDDALNKTAQNDASKAETLSLPIVLVLLVVVFGGLLAAALPLLLALCGVASTLLVLFAFSFVTDLSVYSVQITTMLGLGLGVDYALLMVTRFRQERLVTADVAECVRATVAAAGRTVFFSGLTVAVSLAGIVVYPAPFLRSMGLASCAVVAVDMLAAVTLLPALLAKYGHRIKPASTRRRQGRWFGTFAAGVVRRPVPVLLVIGAALVTAAVPVKGMALTPGDARELPATSEARQVYDLALAHFPGHSNADAVTVLVEDGAARPDYLKHLRSLPGVVDSSQKTYPDGSAIVSLTPSGTDDGAVATGLVKTIRGEHQRAFVTGASAHLVDFRQMLVDRLPVAVGVVLVSVFVLLFLFTGSVLIPLKAVLTNLLSIGAALGAVVWVFQDGHSAAGFGGGVKGGLGALDVTVPPLMIAVAFGLSMDYEIFILGRIREARLHGEDARTAVVTGIRHTGRVVTCAAALLVIVFACFMTGGAAPILEFGLGLTLAVLIDATLVRMMLVPAVLALLGEHGWWAPRTLRGVHRRFGVSEAAEPVRGEVLQRV</sequence>
<evidence type="ECO:0000256" key="4">
    <source>
        <dbReference type="ARBA" id="ARBA00022692"/>
    </source>
</evidence>
<feature type="transmembrane region" description="Helical" evidence="7">
    <location>
        <begin position="505"/>
        <end position="527"/>
    </location>
</feature>
<comment type="similarity">
    <text evidence="2">Belongs to the resistance-nodulation-cell division (RND) (TC 2.A.6) family. MmpL subfamily.</text>
</comment>
<evidence type="ECO:0000256" key="2">
    <source>
        <dbReference type="ARBA" id="ARBA00010157"/>
    </source>
</evidence>
<evidence type="ECO:0000313" key="9">
    <source>
        <dbReference type="EMBL" id="GAA1962692.1"/>
    </source>
</evidence>
<feature type="transmembrane region" description="Helical" evidence="7">
    <location>
        <begin position="307"/>
        <end position="331"/>
    </location>
</feature>
<keyword evidence="10" id="KW-1185">Reference proteome</keyword>
<dbReference type="Gene3D" id="1.20.1640.10">
    <property type="entry name" value="Multidrug efflux transporter AcrB transmembrane domain"/>
    <property type="match status" value="2"/>
</dbReference>
<reference evidence="10" key="1">
    <citation type="journal article" date="2019" name="Int. J. Syst. Evol. Microbiol.">
        <title>The Global Catalogue of Microorganisms (GCM) 10K type strain sequencing project: providing services to taxonomists for standard genome sequencing and annotation.</title>
        <authorList>
            <consortium name="The Broad Institute Genomics Platform"/>
            <consortium name="The Broad Institute Genome Sequencing Center for Infectious Disease"/>
            <person name="Wu L."/>
            <person name="Ma J."/>
        </authorList>
    </citation>
    <scope>NUCLEOTIDE SEQUENCE [LARGE SCALE GENOMIC DNA]</scope>
    <source>
        <strain evidence="10">JCM 16013</strain>
    </source>
</reference>
<dbReference type="RefSeq" id="WP_344656618.1">
    <property type="nucleotide sequence ID" value="NZ_BAAAQM010000008.1"/>
</dbReference>
<dbReference type="Pfam" id="PF03176">
    <property type="entry name" value="MMPL"/>
    <property type="match status" value="2"/>
</dbReference>
<comment type="subcellular location">
    <subcellularLocation>
        <location evidence="1">Cell membrane</location>
        <topology evidence="1">Multi-pass membrane protein</topology>
    </subcellularLocation>
</comment>
<feature type="transmembrane region" description="Helical" evidence="7">
    <location>
        <begin position="207"/>
        <end position="227"/>
    </location>
</feature>
<keyword evidence="3" id="KW-1003">Cell membrane</keyword>
<dbReference type="InterPro" id="IPR004869">
    <property type="entry name" value="MMPL_dom"/>
</dbReference>
<dbReference type="SUPFAM" id="SSF82866">
    <property type="entry name" value="Multidrug efflux transporter AcrB transmembrane domain"/>
    <property type="match status" value="2"/>
</dbReference>